<evidence type="ECO:0000256" key="1">
    <source>
        <dbReference type="SAM" id="Phobius"/>
    </source>
</evidence>
<evidence type="ECO:0000313" key="3">
    <source>
        <dbReference type="Proteomes" id="UP001529510"/>
    </source>
</evidence>
<evidence type="ECO:0000313" key="2">
    <source>
        <dbReference type="EMBL" id="KAL0174683.1"/>
    </source>
</evidence>
<feature type="transmembrane region" description="Helical" evidence="1">
    <location>
        <begin position="15"/>
        <end position="37"/>
    </location>
</feature>
<keyword evidence="1" id="KW-0472">Membrane</keyword>
<comment type="caution">
    <text evidence="2">The sequence shown here is derived from an EMBL/GenBank/DDBJ whole genome shotgun (WGS) entry which is preliminary data.</text>
</comment>
<protein>
    <submittedName>
        <fullName evidence="2">Uncharacterized protein</fullName>
    </submittedName>
</protein>
<dbReference type="EMBL" id="JAMKFB020000015">
    <property type="protein sequence ID" value="KAL0174683.1"/>
    <property type="molecule type" value="Genomic_DNA"/>
</dbReference>
<keyword evidence="3" id="KW-1185">Reference proteome</keyword>
<feature type="non-terminal residue" evidence="2">
    <location>
        <position position="1"/>
    </location>
</feature>
<keyword evidence="1" id="KW-0812">Transmembrane</keyword>
<reference evidence="2 3" key="1">
    <citation type="submission" date="2024-05" db="EMBL/GenBank/DDBJ databases">
        <title>Genome sequencing and assembly of Indian major carp, Cirrhinus mrigala (Hamilton, 1822).</title>
        <authorList>
            <person name="Mohindra V."/>
            <person name="Chowdhury L.M."/>
            <person name="Lal K."/>
            <person name="Jena J.K."/>
        </authorList>
    </citation>
    <scope>NUCLEOTIDE SEQUENCE [LARGE SCALE GENOMIC DNA]</scope>
    <source>
        <strain evidence="2">CM1030</strain>
        <tissue evidence="2">Blood</tissue>
    </source>
</reference>
<organism evidence="2 3">
    <name type="scientific">Cirrhinus mrigala</name>
    <name type="common">Mrigala</name>
    <dbReference type="NCBI Taxonomy" id="683832"/>
    <lineage>
        <taxon>Eukaryota</taxon>
        <taxon>Metazoa</taxon>
        <taxon>Chordata</taxon>
        <taxon>Craniata</taxon>
        <taxon>Vertebrata</taxon>
        <taxon>Euteleostomi</taxon>
        <taxon>Actinopterygii</taxon>
        <taxon>Neopterygii</taxon>
        <taxon>Teleostei</taxon>
        <taxon>Ostariophysi</taxon>
        <taxon>Cypriniformes</taxon>
        <taxon>Cyprinidae</taxon>
        <taxon>Labeoninae</taxon>
        <taxon>Labeonini</taxon>
        <taxon>Cirrhinus</taxon>
    </lineage>
</organism>
<gene>
    <name evidence="2" type="ORF">M9458_030651</name>
</gene>
<feature type="non-terminal residue" evidence="2">
    <location>
        <position position="60"/>
    </location>
</feature>
<sequence>MDHYRPEVFEHCKRLLLHLLITLSCNNNFSLIASVLLNTRDANSNKSLTFKPVYQPEFYT</sequence>
<keyword evidence="1" id="KW-1133">Transmembrane helix</keyword>
<dbReference type="AlphaFoldDB" id="A0ABD0PKU4"/>
<accession>A0ABD0PKU4</accession>
<name>A0ABD0PKU4_CIRMR</name>
<dbReference type="Proteomes" id="UP001529510">
    <property type="component" value="Unassembled WGS sequence"/>
</dbReference>
<proteinExistence type="predicted"/>
<dbReference type="PROSITE" id="PS51257">
    <property type="entry name" value="PROKAR_LIPOPROTEIN"/>
    <property type="match status" value="1"/>
</dbReference>